<dbReference type="EMBL" id="JAPDFW010000138">
    <property type="protein sequence ID" value="KAJ5066636.1"/>
    <property type="molecule type" value="Genomic_DNA"/>
</dbReference>
<reference evidence="1" key="1">
    <citation type="submission" date="2022-10" db="EMBL/GenBank/DDBJ databases">
        <title>Novel sulphate-reducing endosymbionts in the free-living metamonad Anaeramoeba.</title>
        <authorList>
            <person name="Jerlstrom-Hultqvist J."/>
            <person name="Cepicka I."/>
            <person name="Gallot-Lavallee L."/>
            <person name="Salas-Leiva D."/>
            <person name="Curtis B.A."/>
            <person name="Zahonova K."/>
            <person name="Pipaliya S."/>
            <person name="Dacks J."/>
            <person name="Roger A.J."/>
        </authorList>
    </citation>
    <scope>NUCLEOTIDE SEQUENCE</scope>
    <source>
        <strain evidence="1">BMAN</strain>
    </source>
</reference>
<dbReference type="Proteomes" id="UP001149090">
    <property type="component" value="Unassembled WGS sequence"/>
</dbReference>
<name>A0A9Q0L5P5_ANAIG</name>
<evidence type="ECO:0000313" key="1">
    <source>
        <dbReference type="EMBL" id="KAJ5066636.1"/>
    </source>
</evidence>
<proteinExistence type="predicted"/>
<organism evidence="1 2">
    <name type="scientific">Anaeramoeba ignava</name>
    <name type="common">Anaerobic marine amoeba</name>
    <dbReference type="NCBI Taxonomy" id="1746090"/>
    <lineage>
        <taxon>Eukaryota</taxon>
        <taxon>Metamonada</taxon>
        <taxon>Anaeramoebidae</taxon>
        <taxon>Anaeramoeba</taxon>
    </lineage>
</organism>
<keyword evidence="2" id="KW-1185">Reference proteome</keyword>
<gene>
    <name evidence="1" type="ORF">M0811_13405</name>
</gene>
<evidence type="ECO:0000313" key="2">
    <source>
        <dbReference type="Proteomes" id="UP001149090"/>
    </source>
</evidence>
<dbReference type="AlphaFoldDB" id="A0A9Q0L5P5"/>
<protein>
    <submittedName>
        <fullName evidence="1">Uncharacterized protein</fullName>
    </submittedName>
</protein>
<accession>A0A9Q0L5P5</accession>
<comment type="caution">
    <text evidence="1">The sequence shown here is derived from an EMBL/GenBank/DDBJ whole genome shotgun (WGS) entry which is preliminary data.</text>
</comment>
<sequence>MKKLNIKIVDPTQRFKFLNLFGNPSLIQNLFSLFYSNFPNFSLQLKKEKFENDLDLINHIQNLKEQKIEPFGDFFSEFSDALIDSSIDIIWCFGGNSRNIKEFVEKLKLEIENENYIKKAQQKKKIVMGYCAFDPVLSLLFHYKLAFVIHGPVFLDISFLDQNCFSMINSIFHKNFSLEVTNLIPLNNSANTFMQNYQEISVLQFR</sequence>